<comment type="subcellular location">
    <subcellularLocation>
        <location evidence="1">Nucleus</location>
    </subcellularLocation>
</comment>
<keyword evidence="7" id="KW-1185">Reference proteome</keyword>
<feature type="compositionally biased region" description="Low complexity" evidence="5">
    <location>
        <begin position="221"/>
        <end position="234"/>
    </location>
</feature>
<evidence type="ECO:0000256" key="5">
    <source>
        <dbReference type="SAM" id="MobiDB-lite"/>
    </source>
</evidence>
<dbReference type="PANTHER" id="PTHR13408:SF0">
    <property type="entry name" value="DNA-DIRECTED RNA POLYMERASE III SUBUNIT RPC4"/>
    <property type="match status" value="1"/>
</dbReference>
<proteinExistence type="predicted"/>
<name>A0A6A6ZXT9_9PLEO</name>
<dbReference type="GO" id="GO:0003677">
    <property type="term" value="F:DNA binding"/>
    <property type="evidence" value="ECO:0007669"/>
    <property type="project" value="InterPro"/>
</dbReference>
<gene>
    <name evidence="6" type="ORF">CC86DRAFT_351935</name>
</gene>
<dbReference type="GO" id="GO:0005666">
    <property type="term" value="C:RNA polymerase III complex"/>
    <property type="evidence" value="ECO:0007669"/>
    <property type="project" value="InterPro"/>
</dbReference>
<protein>
    <recommendedName>
        <fullName evidence="8">DNA-directed RNA polymerase III RPC4</fullName>
    </recommendedName>
</protein>
<feature type="region of interest" description="Disordered" evidence="5">
    <location>
        <begin position="1"/>
        <end position="311"/>
    </location>
</feature>
<dbReference type="EMBL" id="MU006227">
    <property type="protein sequence ID" value="KAF2825870.1"/>
    <property type="molecule type" value="Genomic_DNA"/>
</dbReference>
<dbReference type="InterPro" id="IPR007811">
    <property type="entry name" value="RPC4"/>
</dbReference>
<evidence type="ECO:0000313" key="7">
    <source>
        <dbReference type="Proteomes" id="UP000799424"/>
    </source>
</evidence>
<feature type="compositionally biased region" description="Low complexity" evidence="5">
    <location>
        <begin position="247"/>
        <end position="261"/>
    </location>
</feature>
<keyword evidence="2" id="KW-0240">DNA-directed RNA polymerase</keyword>
<reference evidence="6" key="1">
    <citation type="journal article" date="2020" name="Stud. Mycol.">
        <title>101 Dothideomycetes genomes: a test case for predicting lifestyles and emergence of pathogens.</title>
        <authorList>
            <person name="Haridas S."/>
            <person name="Albert R."/>
            <person name="Binder M."/>
            <person name="Bloem J."/>
            <person name="Labutti K."/>
            <person name="Salamov A."/>
            <person name="Andreopoulos B."/>
            <person name="Baker S."/>
            <person name="Barry K."/>
            <person name="Bills G."/>
            <person name="Bluhm B."/>
            <person name="Cannon C."/>
            <person name="Castanera R."/>
            <person name="Culley D."/>
            <person name="Daum C."/>
            <person name="Ezra D."/>
            <person name="Gonzalez J."/>
            <person name="Henrissat B."/>
            <person name="Kuo A."/>
            <person name="Liang C."/>
            <person name="Lipzen A."/>
            <person name="Lutzoni F."/>
            <person name="Magnuson J."/>
            <person name="Mondo S."/>
            <person name="Nolan M."/>
            <person name="Ohm R."/>
            <person name="Pangilinan J."/>
            <person name="Park H.-J."/>
            <person name="Ramirez L."/>
            <person name="Alfaro M."/>
            <person name="Sun H."/>
            <person name="Tritt A."/>
            <person name="Yoshinaga Y."/>
            <person name="Zwiers L.-H."/>
            <person name="Turgeon B."/>
            <person name="Goodwin S."/>
            <person name="Spatafora J."/>
            <person name="Crous P."/>
            <person name="Grigoriev I."/>
        </authorList>
    </citation>
    <scope>NUCLEOTIDE SEQUENCE</scope>
    <source>
        <strain evidence="6">CBS 113818</strain>
    </source>
</reference>
<feature type="compositionally biased region" description="Basic and acidic residues" evidence="5">
    <location>
        <begin position="413"/>
        <end position="425"/>
    </location>
</feature>
<organism evidence="6 7">
    <name type="scientific">Ophiobolus disseminans</name>
    <dbReference type="NCBI Taxonomy" id="1469910"/>
    <lineage>
        <taxon>Eukaryota</taxon>
        <taxon>Fungi</taxon>
        <taxon>Dikarya</taxon>
        <taxon>Ascomycota</taxon>
        <taxon>Pezizomycotina</taxon>
        <taxon>Dothideomycetes</taxon>
        <taxon>Pleosporomycetidae</taxon>
        <taxon>Pleosporales</taxon>
        <taxon>Pleosporineae</taxon>
        <taxon>Phaeosphaeriaceae</taxon>
        <taxon>Ophiobolus</taxon>
    </lineage>
</organism>
<keyword evidence="3" id="KW-0804">Transcription</keyword>
<keyword evidence="4" id="KW-0539">Nucleus</keyword>
<accession>A0A6A6ZXT9</accession>
<evidence type="ECO:0008006" key="8">
    <source>
        <dbReference type="Google" id="ProtNLM"/>
    </source>
</evidence>
<dbReference type="OrthoDB" id="5836119at2759"/>
<evidence type="ECO:0000256" key="2">
    <source>
        <dbReference type="ARBA" id="ARBA00022478"/>
    </source>
</evidence>
<feature type="compositionally biased region" description="Low complexity" evidence="5">
    <location>
        <begin position="28"/>
        <end position="60"/>
    </location>
</feature>
<feature type="compositionally biased region" description="Low complexity" evidence="5">
    <location>
        <begin position="84"/>
        <end position="99"/>
    </location>
</feature>
<evidence type="ECO:0000256" key="4">
    <source>
        <dbReference type="ARBA" id="ARBA00023242"/>
    </source>
</evidence>
<dbReference type="PANTHER" id="PTHR13408">
    <property type="entry name" value="DNA-DIRECTED RNA POLYMERASE III"/>
    <property type="match status" value="1"/>
</dbReference>
<feature type="compositionally biased region" description="Basic and acidic residues" evidence="5">
    <location>
        <begin position="147"/>
        <end position="182"/>
    </location>
</feature>
<dbReference type="Pfam" id="PF05132">
    <property type="entry name" value="RNA_pol_Rpc4"/>
    <property type="match status" value="1"/>
</dbReference>
<dbReference type="GO" id="GO:0042797">
    <property type="term" value="P:tRNA transcription by RNA polymerase III"/>
    <property type="evidence" value="ECO:0007669"/>
    <property type="project" value="TreeGrafter"/>
</dbReference>
<dbReference type="Proteomes" id="UP000799424">
    <property type="component" value="Unassembled WGS sequence"/>
</dbReference>
<evidence type="ECO:0000256" key="1">
    <source>
        <dbReference type="ARBA" id="ARBA00004123"/>
    </source>
</evidence>
<feature type="region of interest" description="Disordered" evidence="5">
    <location>
        <begin position="338"/>
        <end position="444"/>
    </location>
</feature>
<evidence type="ECO:0000256" key="3">
    <source>
        <dbReference type="ARBA" id="ARBA00023163"/>
    </source>
</evidence>
<evidence type="ECO:0000313" key="6">
    <source>
        <dbReference type="EMBL" id="KAF2825870.1"/>
    </source>
</evidence>
<dbReference type="AlphaFoldDB" id="A0A6A6ZXT9"/>
<sequence>MPPKPSGSVRGRGGTRPRATPRGGGNAGRSASGEGEAAANATPPSTEQAAATQAPAAPVALKQDDENDAKPPTPSENTPAPAEAQQPASVNPPAVASPQEGTDSSGRPLVQRLGSLNTSRSASPAVRRGVSTRGKRGAIKPSFTGRRSKEERAALEKEALDREKARNAERVKQDEKKAKREAQQALRDATRASRGRGGYSGAMSGPFSLGSSRDDRKINLRTASTAGSGSGSRATRIKDEEDGAAGGSSYRSSGGRSAQRAHGGGFESSEDEEDAAFPRKDIDLIEISSDENEAEPAMRPQRSTLPVRIGRKEHLERTFGINTDASTETSAKILELAESTGQEPTAAVLKHGSSKGKGKAKETEATGSRKPFKGVWQDSDELASPVKTEENSEDENMVGAEQIGIVDHPLQPAEKEEPSPEMERRAKSKVRGITEPVLQTDQDRAEWTRFQSNLSHIRAELGPDDTAELEAAVDANTADGATNTKTPTVRDNNVYLFQIPPLMPELHLPGIKREPSDAQAQVTAPPPAPPGNPEVKVKVEEGFSDAAKPHEAPRFASGCVGKLRVRQSGRTTLDWGGTSYELTPGNKTSFLQEVVSIHVVPEKNRVVPEDAGDATSFGRVKGKFVVVPDWNEMLG</sequence>